<organism evidence="2 3">
    <name type="scientific">Chitinophaga fulva</name>
    <dbReference type="NCBI Taxonomy" id="2728842"/>
    <lineage>
        <taxon>Bacteria</taxon>
        <taxon>Pseudomonadati</taxon>
        <taxon>Bacteroidota</taxon>
        <taxon>Chitinophagia</taxon>
        <taxon>Chitinophagales</taxon>
        <taxon>Chitinophagaceae</taxon>
        <taxon>Chitinophaga</taxon>
    </lineage>
</organism>
<feature type="chain" id="PRO_5032435063" evidence="1">
    <location>
        <begin position="18"/>
        <end position="60"/>
    </location>
</feature>
<keyword evidence="3" id="KW-1185">Reference proteome</keyword>
<evidence type="ECO:0000256" key="1">
    <source>
        <dbReference type="SAM" id="SignalP"/>
    </source>
</evidence>
<keyword evidence="1" id="KW-0732">Signal</keyword>
<proteinExistence type="predicted"/>
<protein>
    <submittedName>
        <fullName evidence="2">Uncharacterized protein</fullName>
    </submittedName>
</protein>
<gene>
    <name evidence="2" type="ORF">HHL17_16135</name>
</gene>
<sequence>MYKLLLIVILFSMTANAQMKLKPSSWESSIWIGDNTDSLFLKGDTVSLIKAPATTDNYII</sequence>
<accession>A0A848GMY1</accession>
<evidence type="ECO:0000313" key="3">
    <source>
        <dbReference type="Proteomes" id="UP000583266"/>
    </source>
</evidence>
<dbReference type="EMBL" id="JABBGC010000001">
    <property type="protein sequence ID" value="NML38739.1"/>
    <property type="molecule type" value="Genomic_DNA"/>
</dbReference>
<evidence type="ECO:0000313" key="2">
    <source>
        <dbReference type="EMBL" id="NML38739.1"/>
    </source>
</evidence>
<reference evidence="2 3" key="1">
    <citation type="submission" date="2020-04" db="EMBL/GenBank/DDBJ databases">
        <title>Chitinophaga sp. G-6-1-13 sp. nov., isolated from soil.</title>
        <authorList>
            <person name="Dahal R.H."/>
            <person name="Chaudhary D.K."/>
        </authorList>
    </citation>
    <scope>NUCLEOTIDE SEQUENCE [LARGE SCALE GENOMIC DNA]</scope>
    <source>
        <strain evidence="2 3">G-6-1-13</strain>
    </source>
</reference>
<comment type="caution">
    <text evidence="2">The sequence shown here is derived from an EMBL/GenBank/DDBJ whole genome shotgun (WGS) entry which is preliminary data.</text>
</comment>
<dbReference type="Proteomes" id="UP000583266">
    <property type="component" value="Unassembled WGS sequence"/>
</dbReference>
<name>A0A848GMY1_9BACT</name>
<dbReference type="RefSeq" id="WP_169225712.1">
    <property type="nucleotide sequence ID" value="NZ_JABBGC010000001.1"/>
</dbReference>
<dbReference type="AlphaFoldDB" id="A0A848GMY1"/>
<feature type="signal peptide" evidence="1">
    <location>
        <begin position="1"/>
        <end position="17"/>
    </location>
</feature>